<evidence type="ECO:0000256" key="2">
    <source>
        <dbReference type="ARBA" id="ARBA00023315"/>
    </source>
</evidence>
<comment type="caution">
    <text evidence="5">The sequence shown here is derived from an EMBL/GenBank/DDBJ whole genome shotgun (WGS) entry which is preliminary data.</text>
</comment>
<organism evidence="5 6">
    <name type="scientific">Nocardioides jiangsuensis</name>
    <dbReference type="NCBI Taxonomy" id="2866161"/>
    <lineage>
        <taxon>Bacteria</taxon>
        <taxon>Bacillati</taxon>
        <taxon>Actinomycetota</taxon>
        <taxon>Actinomycetes</taxon>
        <taxon>Propionibacteriales</taxon>
        <taxon>Nocardioidaceae</taxon>
        <taxon>Nocardioides</taxon>
    </lineage>
</organism>
<dbReference type="SUPFAM" id="SSF55729">
    <property type="entry name" value="Acyl-CoA N-acyltransferases (Nat)"/>
    <property type="match status" value="2"/>
</dbReference>
<feature type="domain" description="N-acetyltransferase" evidence="4">
    <location>
        <begin position="14"/>
        <end position="180"/>
    </location>
</feature>
<dbReference type="RefSeq" id="WP_221026166.1">
    <property type="nucleotide sequence ID" value="NZ_JAIEZQ010000003.1"/>
</dbReference>
<comment type="similarity">
    <text evidence="3">Belongs to the acetyltransferase family. RimJ subfamily.</text>
</comment>
<dbReference type="InterPro" id="IPR016181">
    <property type="entry name" value="Acyl_CoA_acyltransferase"/>
</dbReference>
<dbReference type="Gene3D" id="3.40.630.30">
    <property type="match status" value="2"/>
</dbReference>
<keyword evidence="1" id="KW-0808">Transferase</keyword>
<dbReference type="PANTHER" id="PTHR43792">
    <property type="entry name" value="GNAT FAMILY, PUTATIVE (AFU_ORTHOLOGUE AFUA_3G00765)-RELATED-RELATED"/>
    <property type="match status" value="1"/>
</dbReference>
<feature type="domain" description="N-acetyltransferase" evidence="4">
    <location>
        <begin position="201"/>
        <end position="368"/>
    </location>
</feature>
<evidence type="ECO:0000259" key="4">
    <source>
        <dbReference type="PROSITE" id="PS51186"/>
    </source>
</evidence>
<protein>
    <submittedName>
        <fullName evidence="5">GNAT family N-acetyltransferase</fullName>
    </submittedName>
</protein>
<evidence type="ECO:0000313" key="5">
    <source>
        <dbReference type="EMBL" id="MBY9076354.1"/>
    </source>
</evidence>
<dbReference type="InterPro" id="IPR051531">
    <property type="entry name" value="N-acetyltransferase"/>
</dbReference>
<dbReference type="PANTHER" id="PTHR43792:SF8">
    <property type="entry name" value="[RIBOSOMAL PROTEIN US5]-ALANINE N-ACETYLTRANSFERASE"/>
    <property type="match status" value="1"/>
</dbReference>
<keyword evidence="6" id="KW-1185">Reference proteome</keyword>
<accession>A0ABS7RMS0</accession>
<sequence length="376" mass="41961">MRFPEVPTLSDGTVTLRAHHIGDAEGVYEQCQDPLSQEWTTVPIPYSRDDAKRFVREIMPGGWREDVEWGFAVEAPDDDGTPRFAGTVSLRNEREGRAEVAFGAHPWARGRGVMARALELLLAWGFEERGLQTVVWWANRGNWASRRLAWQLGFSLDGTVRQWLPQRGELLDAWVGVLLASDERVPRHPWYAVPRIVGANVVLRGHRPDDLPRIQEACLDERTRHWFADLPDPYTLEEARTYVDGRTEHRASGSGIGWVVADPATDVLLANISVFDVKHGRSGEIGYWAHPAARGRGVTTEACGLVVRHAFLPEDVGGLGLQRLTVGAAETNTASRHVIETNGFVQTGRERAGSRLRDGSVVDTIRYDLLASEHTR</sequence>
<gene>
    <name evidence="5" type="ORF">K1X13_16090</name>
</gene>
<reference evidence="5 6" key="1">
    <citation type="submission" date="2021-08" db="EMBL/GenBank/DDBJ databases">
        <title>Nocardioides bacterium WL0053 sp. nov., isolated from the sediment.</title>
        <authorList>
            <person name="Wang L."/>
            <person name="Zhang D."/>
            <person name="Zhang A."/>
        </authorList>
    </citation>
    <scope>NUCLEOTIDE SEQUENCE [LARGE SCALE GENOMIC DNA]</scope>
    <source>
        <strain evidence="5 6">WL0053</strain>
    </source>
</reference>
<dbReference type="EMBL" id="JAIEZQ010000003">
    <property type="protein sequence ID" value="MBY9076354.1"/>
    <property type="molecule type" value="Genomic_DNA"/>
</dbReference>
<dbReference type="Proteomes" id="UP000754710">
    <property type="component" value="Unassembled WGS sequence"/>
</dbReference>
<evidence type="ECO:0000313" key="6">
    <source>
        <dbReference type="Proteomes" id="UP000754710"/>
    </source>
</evidence>
<dbReference type="PROSITE" id="PS51186">
    <property type="entry name" value="GNAT"/>
    <property type="match status" value="2"/>
</dbReference>
<name>A0ABS7RMS0_9ACTN</name>
<dbReference type="InterPro" id="IPR000182">
    <property type="entry name" value="GNAT_dom"/>
</dbReference>
<evidence type="ECO:0000256" key="1">
    <source>
        <dbReference type="ARBA" id="ARBA00022679"/>
    </source>
</evidence>
<evidence type="ECO:0000256" key="3">
    <source>
        <dbReference type="ARBA" id="ARBA00038502"/>
    </source>
</evidence>
<keyword evidence="2" id="KW-0012">Acyltransferase</keyword>
<proteinExistence type="inferred from homology"/>
<dbReference type="Pfam" id="PF13302">
    <property type="entry name" value="Acetyltransf_3"/>
    <property type="match status" value="2"/>
</dbReference>